<evidence type="ECO:0000313" key="3">
    <source>
        <dbReference type="Proteomes" id="UP000033682"/>
    </source>
</evidence>
<feature type="transmembrane region" description="Helical" evidence="1">
    <location>
        <begin position="161"/>
        <end position="181"/>
    </location>
</feature>
<name>A0A0F4LS77_9LACO</name>
<protein>
    <submittedName>
        <fullName evidence="2">Lantibiotic ABC superfamily ATP binding cassette transporter permease protein</fullName>
    </submittedName>
</protein>
<keyword evidence="1" id="KW-0812">Transmembrane</keyword>
<gene>
    <name evidence="2" type="ORF">JF72_04660</name>
</gene>
<dbReference type="CDD" id="cd21808">
    <property type="entry name" value="ABC-2_lan_permease_MutG"/>
    <property type="match status" value="1"/>
</dbReference>
<dbReference type="STRING" id="303541.JF72_04660"/>
<dbReference type="InterPro" id="IPR022294">
    <property type="entry name" value="ABC-transptr_permeasesu"/>
</dbReference>
<dbReference type="PATRIC" id="fig|303541.3.peg.616"/>
<dbReference type="Pfam" id="PF12730">
    <property type="entry name" value="ABC2_membrane_4"/>
    <property type="match status" value="1"/>
</dbReference>
<dbReference type="AlphaFoldDB" id="A0A0F4LS77"/>
<dbReference type="EMBL" id="JXLG01000005">
    <property type="protein sequence ID" value="KJY61188.1"/>
    <property type="molecule type" value="Genomic_DNA"/>
</dbReference>
<accession>A0A0F4LS77</accession>
<comment type="caution">
    <text evidence="2">The sequence shown here is derived from an EMBL/GenBank/DDBJ whole genome shotgun (WGS) entry which is preliminary data.</text>
</comment>
<dbReference type="Proteomes" id="UP000033682">
    <property type="component" value="Unassembled WGS sequence"/>
</dbReference>
<keyword evidence="1" id="KW-1133">Transmembrane helix</keyword>
<feature type="transmembrane region" description="Helical" evidence="1">
    <location>
        <begin position="100"/>
        <end position="122"/>
    </location>
</feature>
<evidence type="ECO:0000256" key="1">
    <source>
        <dbReference type="SAM" id="Phobius"/>
    </source>
</evidence>
<organism evidence="2 3">
    <name type="scientific">Lactobacillus apis</name>
    <dbReference type="NCBI Taxonomy" id="303541"/>
    <lineage>
        <taxon>Bacteria</taxon>
        <taxon>Bacillati</taxon>
        <taxon>Bacillota</taxon>
        <taxon>Bacilli</taxon>
        <taxon>Lactobacillales</taxon>
        <taxon>Lactobacillaceae</taxon>
        <taxon>Lactobacillus</taxon>
    </lineage>
</organism>
<keyword evidence="1" id="KW-0472">Membrane</keyword>
<feature type="transmembrane region" description="Helical" evidence="1">
    <location>
        <begin position="51"/>
        <end position="73"/>
    </location>
</feature>
<feature type="transmembrane region" description="Helical" evidence="1">
    <location>
        <begin position="128"/>
        <end position="149"/>
    </location>
</feature>
<keyword evidence="3" id="KW-1185">Reference proteome</keyword>
<evidence type="ECO:0000313" key="2">
    <source>
        <dbReference type="EMBL" id="KJY61188.1"/>
    </source>
</evidence>
<feature type="transmembrane region" description="Helical" evidence="1">
    <location>
        <begin position="17"/>
        <end position="39"/>
    </location>
</feature>
<sequence length="243" mass="28092">MINKIFKAENEKLKRSFLLYMHLFVLLIFPLIMGLYYGSKKNFVNSQTMVISFYEILAIVSPLVISVVVCLVFDREEKAGGCKNWLSNPIGKGKTIMTQLLYYWLWYFVEIVGTSIFYYLILKYGFRVTGISFLKLLLTSIAFALFGFLQHAIAQLIVLKWNVGGAMILGFFGSVISALSITVIFDFIWPIVPWSWQIYLIAFWQKEMSLGSQKVIGLLMLIPLFLTVIFSLLIEKAYRNWQH</sequence>
<dbReference type="RefSeq" id="WP_046306510.1">
    <property type="nucleotide sequence ID" value="NZ_KQ034000.1"/>
</dbReference>
<feature type="transmembrane region" description="Helical" evidence="1">
    <location>
        <begin position="216"/>
        <end position="234"/>
    </location>
</feature>
<proteinExistence type="predicted"/>
<dbReference type="HOGENOM" id="CLU_1141407_0_0_9"/>
<reference evidence="2 3" key="1">
    <citation type="submission" date="2015-01" db="EMBL/GenBank/DDBJ databases">
        <title>Comparative genomics of the lactic acid bacteria isolated from the honey bee gut.</title>
        <authorList>
            <person name="Ellegaard K.M."/>
            <person name="Tamarit D."/>
            <person name="Javelind E."/>
            <person name="Olofsson T."/>
            <person name="Andersson S.G."/>
            <person name="Vasquez A."/>
        </authorList>
    </citation>
    <scope>NUCLEOTIDE SEQUENCE [LARGE SCALE GENOMIC DNA]</scope>
    <source>
        <strain evidence="2 3">Hma11</strain>
    </source>
</reference>